<gene>
    <name evidence="1" type="ORF">Srubr_62740</name>
</gene>
<comment type="caution">
    <text evidence="1">The sequence shown here is derived from an EMBL/GenBank/DDBJ whole genome shotgun (WGS) entry which is preliminary data.</text>
</comment>
<evidence type="ECO:0008006" key="3">
    <source>
        <dbReference type="Google" id="ProtNLM"/>
    </source>
</evidence>
<sequence length="83" mass="8821">MWVAFSAMHSAAWSGKWMFSSAGASVPGVSWKTMRMPSTVSVCPVRVMSAVGGIRPTAPVDVVCPRPAPICPRPPFGRAAPYM</sequence>
<dbReference type="Proteomes" id="UP000646738">
    <property type="component" value="Unassembled WGS sequence"/>
</dbReference>
<accession>A0ABQ3RKN1</accession>
<name>A0ABQ3RKN1_STRRR</name>
<evidence type="ECO:0000313" key="1">
    <source>
        <dbReference type="EMBL" id="GHI56428.1"/>
    </source>
</evidence>
<evidence type="ECO:0000313" key="2">
    <source>
        <dbReference type="Proteomes" id="UP000646738"/>
    </source>
</evidence>
<reference evidence="2" key="1">
    <citation type="submission" date="2023-07" db="EMBL/GenBank/DDBJ databases">
        <title>Whole genome shotgun sequence of Streptomyces achromogenes subsp. rubradiris NBRC 14000.</title>
        <authorList>
            <person name="Komaki H."/>
            <person name="Tamura T."/>
        </authorList>
    </citation>
    <scope>NUCLEOTIDE SEQUENCE [LARGE SCALE GENOMIC DNA]</scope>
    <source>
        <strain evidence="2">NBRC 14000</strain>
    </source>
</reference>
<proteinExistence type="predicted"/>
<keyword evidence="2" id="KW-1185">Reference proteome</keyword>
<dbReference type="EMBL" id="BNEA01000015">
    <property type="protein sequence ID" value="GHI56428.1"/>
    <property type="molecule type" value="Genomic_DNA"/>
</dbReference>
<organism evidence="1 2">
    <name type="scientific">Streptomyces rubradiris</name>
    <name type="common">Streptomyces achromogenes subsp. rubradiris</name>
    <dbReference type="NCBI Taxonomy" id="285531"/>
    <lineage>
        <taxon>Bacteria</taxon>
        <taxon>Bacillati</taxon>
        <taxon>Actinomycetota</taxon>
        <taxon>Actinomycetes</taxon>
        <taxon>Kitasatosporales</taxon>
        <taxon>Streptomycetaceae</taxon>
        <taxon>Streptomyces</taxon>
    </lineage>
</organism>
<protein>
    <recommendedName>
        <fullName evidence="3">Secreted protein</fullName>
    </recommendedName>
</protein>